<reference evidence="1" key="1">
    <citation type="submission" date="2020-05" db="EMBL/GenBank/DDBJ databases">
        <title>The first insight into the ecology of ammonia-tolerant syntrophic propionate oxidizing bacteria.</title>
        <authorList>
            <person name="Singh A."/>
            <person name="Schnurer A."/>
            <person name="Westerholm M."/>
        </authorList>
    </citation>
    <scope>NUCLEOTIDE SEQUENCE</scope>
    <source>
        <strain evidence="1">MAG54</strain>
    </source>
</reference>
<comment type="caution">
    <text evidence="1">The sequence shown here is derived from an EMBL/GenBank/DDBJ whole genome shotgun (WGS) entry which is preliminary data.</text>
</comment>
<evidence type="ECO:0000313" key="1">
    <source>
        <dbReference type="EMBL" id="NQS77094.1"/>
    </source>
</evidence>
<dbReference type="EMBL" id="JABMJE010000001">
    <property type="protein sequence ID" value="NQS77094.1"/>
    <property type="molecule type" value="Genomic_DNA"/>
</dbReference>
<dbReference type="AlphaFoldDB" id="A0A8T7H6L4"/>
<organism evidence="1 2">
    <name type="scientific">Methanoculleus bourgensis</name>
    <dbReference type="NCBI Taxonomy" id="83986"/>
    <lineage>
        <taxon>Archaea</taxon>
        <taxon>Methanobacteriati</taxon>
        <taxon>Methanobacteriota</taxon>
        <taxon>Stenosarchaea group</taxon>
        <taxon>Methanomicrobia</taxon>
        <taxon>Methanomicrobiales</taxon>
        <taxon>Methanomicrobiaceae</taxon>
        <taxon>Methanoculleus</taxon>
    </lineage>
</organism>
<accession>A0A8T7H6L4</accession>
<protein>
    <submittedName>
        <fullName evidence="1">Uncharacterized protein</fullName>
    </submittedName>
</protein>
<proteinExistence type="predicted"/>
<sequence length="109" mass="12349">MKRSITYDEGRIVLDTDRDICIYYAPRGRPGGAYARGKDLYLHEEDGVPDVYYIHTWSMEPSEDEQLQAVSIVSAEEFLEIRGLMLAAYPEKAGSLALRSYGYGTAEEF</sequence>
<dbReference type="Proteomes" id="UP000737555">
    <property type="component" value="Unassembled WGS sequence"/>
</dbReference>
<evidence type="ECO:0000313" key="2">
    <source>
        <dbReference type="Proteomes" id="UP000737555"/>
    </source>
</evidence>
<gene>
    <name evidence="1" type="ORF">HQQ74_00020</name>
</gene>
<name>A0A8T7H6L4_9EURY</name>